<dbReference type="HOGENOM" id="CLU_2440817_0_0_1"/>
<dbReference type="Proteomes" id="UP000053319">
    <property type="component" value="Unassembled WGS sequence"/>
</dbReference>
<accession>R7T0A2</accession>
<organism evidence="1 2">
    <name type="scientific">Dichomitus squalens (strain LYAD-421)</name>
    <name type="common">Western red white-rot fungus</name>
    <dbReference type="NCBI Taxonomy" id="732165"/>
    <lineage>
        <taxon>Eukaryota</taxon>
        <taxon>Fungi</taxon>
        <taxon>Dikarya</taxon>
        <taxon>Basidiomycota</taxon>
        <taxon>Agaricomycotina</taxon>
        <taxon>Agaricomycetes</taxon>
        <taxon>Polyporales</taxon>
        <taxon>Polyporaceae</taxon>
        <taxon>Dichomitus</taxon>
    </lineage>
</organism>
<proteinExistence type="predicted"/>
<protein>
    <submittedName>
        <fullName evidence="1">Uncharacterized protein</fullName>
    </submittedName>
</protein>
<gene>
    <name evidence="1" type="ORF">DICSQDRAFT_169889</name>
</gene>
<dbReference type="OrthoDB" id="2756573at2759"/>
<evidence type="ECO:0000313" key="1">
    <source>
        <dbReference type="EMBL" id="EJF61874.1"/>
    </source>
</evidence>
<dbReference type="RefSeq" id="XP_007365575.1">
    <property type="nucleotide sequence ID" value="XM_007365513.1"/>
</dbReference>
<dbReference type="GeneID" id="18839049"/>
<dbReference type="KEGG" id="dsq:DICSQDRAFT_169889"/>
<name>R7T0A2_DICSQ</name>
<sequence>MSSMLNVEEPLTAVLTWRFLINLQQVKRRLAGSSRSLSQVSELAFQSHASDNPEGFIASMGAHISFQEDDVEDNEEDQS</sequence>
<dbReference type="AlphaFoldDB" id="R7T0A2"/>
<evidence type="ECO:0000313" key="2">
    <source>
        <dbReference type="Proteomes" id="UP000053319"/>
    </source>
</evidence>
<dbReference type="EMBL" id="JH719408">
    <property type="protein sequence ID" value="EJF61874.1"/>
    <property type="molecule type" value="Genomic_DNA"/>
</dbReference>
<reference evidence="1 2" key="1">
    <citation type="journal article" date="2012" name="Science">
        <title>The Paleozoic origin of enzymatic lignin decomposition reconstructed from 31 fungal genomes.</title>
        <authorList>
            <person name="Floudas D."/>
            <person name="Binder M."/>
            <person name="Riley R."/>
            <person name="Barry K."/>
            <person name="Blanchette R.A."/>
            <person name="Henrissat B."/>
            <person name="Martinez A.T."/>
            <person name="Otillar R."/>
            <person name="Spatafora J.W."/>
            <person name="Yadav J.S."/>
            <person name="Aerts A."/>
            <person name="Benoit I."/>
            <person name="Boyd A."/>
            <person name="Carlson A."/>
            <person name="Copeland A."/>
            <person name="Coutinho P.M."/>
            <person name="de Vries R.P."/>
            <person name="Ferreira P."/>
            <person name="Findley K."/>
            <person name="Foster B."/>
            <person name="Gaskell J."/>
            <person name="Glotzer D."/>
            <person name="Gorecki P."/>
            <person name="Heitman J."/>
            <person name="Hesse C."/>
            <person name="Hori C."/>
            <person name="Igarashi K."/>
            <person name="Jurgens J.A."/>
            <person name="Kallen N."/>
            <person name="Kersten P."/>
            <person name="Kohler A."/>
            <person name="Kuees U."/>
            <person name="Kumar T.K.A."/>
            <person name="Kuo A."/>
            <person name="LaButti K."/>
            <person name="Larrondo L.F."/>
            <person name="Lindquist E."/>
            <person name="Ling A."/>
            <person name="Lombard V."/>
            <person name="Lucas S."/>
            <person name="Lundell T."/>
            <person name="Martin R."/>
            <person name="McLaughlin D.J."/>
            <person name="Morgenstern I."/>
            <person name="Morin E."/>
            <person name="Murat C."/>
            <person name="Nagy L.G."/>
            <person name="Nolan M."/>
            <person name="Ohm R.A."/>
            <person name="Patyshakuliyeva A."/>
            <person name="Rokas A."/>
            <person name="Ruiz-Duenas F.J."/>
            <person name="Sabat G."/>
            <person name="Salamov A."/>
            <person name="Samejima M."/>
            <person name="Schmutz J."/>
            <person name="Slot J.C."/>
            <person name="St John F."/>
            <person name="Stenlid J."/>
            <person name="Sun H."/>
            <person name="Sun S."/>
            <person name="Syed K."/>
            <person name="Tsang A."/>
            <person name="Wiebenga A."/>
            <person name="Young D."/>
            <person name="Pisabarro A."/>
            <person name="Eastwood D.C."/>
            <person name="Martin F."/>
            <person name="Cullen D."/>
            <person name="Grigoriev I.V."/>
            <person name="Hibbett D.S."/>
        </authorList>
    </citation>
    <scope>NUCLEOTIDE SEQUENCE [LARGE SCALE GENOMIC DNA]</scope>
    <source>
        <strain evidence="1 2">LYAD-421 SS1</strain>
    </source>
</reference>